<evidence type="ECO:0000256" key="2">
    <source>
        <dbReference type="ARBA" id="ARBA00010872"/>
    </source>
</evidence>
<evidence type="ECO:0000313" key="12">
    <source>
        <dbReference type="EMBL" id="EEZ98638.1"/>
    </source>
</evidence>
<dbReference type="GO" id="GO:0006508">
    <property type="term" value="P:proteolysis"/>
    <property type="evidence" value="ECO:0007669"/>
    <property type="project" value="UniProtKB-KW"/>
</dbReference>
<dbReference type="OrthoDB" id="2262349at2759"/>
<evidence type="ECO:0000256" key="4">
    <source>
        <dbReference type="ARBA" id="ARBA00022801"/>
    </source>
</evidence>
<comment type="catalytic activity">
    <reaction evidence="6">
        <text>L-asparagine + H2O = L-aspartate + NH4(+)</text>
        <dbReference type="Rhea" id="RHEA:21016"/>
        <dbReference type="ChEBI" id="CHEBI:15377"/>
        <dbReference type="ChEBI" id="CHEBI:28938"/>
        <dbReference type="ChEBI" id="CHEBI:29991"/>
        <dbReference type="ChEBI" id="CHEBI:58048"/>
        <dbReference type="EC" id="3.5.1.1"/>
    </reaction>
</comment>
<comment type="catalytic activity">
    <reaction evidence="1">
        <text>Cleavage of a beta-linked Asp residue from the N-terminus of a polypeptide.</text>
        <dbReference type="EC" id="3.4.19.5"/>
    </reaction>
</comment>
<dbReference type="PANTHER" id="PTHR10188">
    <property type="entry name" value="L-ASPARAGINASE"/>
    <property type="match status" value="1"/>
</dbReference>
<evidence type="ECO:0000256" key="5">
    <source>
        <dbReference type="ARBA" id="ARBA00022813"/>
    </source>
</evidence>
<keyword evidence="3" id="KW-0645">Protease</keyword>
<feature type="active site" description="Nucleophile" evidence="9">
    <location>
        <position position="167"/>
    </location>
</feature>
<comment type="function">
    <text evidence="7">Has both L-asparaginase and beta-aspartyl peptidase activity. Does not have aspartylglucosaminidase activity and is inactive toward GlcNAc-L-Asn. Likewise, has no activity toward glutamine.</text>
</comment>
<feature type="binding site" evidence="10">
    <location>
        <begin position="218"/>
        <end position="221"/>
    </location>
    <ligand>
        <name>substrate</name>
    </ligand>
</feature>
<dbReference type="HOGENOM" id="CLU_021603_1_2_1"/>
<reference evidence="12 13" key="2">
    <citation type="journal article" date="2010" name="Nucleic Acids Res.">
        <title>BeetleBase in 2010: revisions to provide comprehensive genomic information for Tribolium castaneum.</title>
        <authorList>
            <person name="Kim H.S."/>
            <person name="Murphy T."/>
            <person name="Xia J."/>
            <person name="Caragea D."/>
            <person name="Park Y."/>
            <person name="Beeman R.W."/>
            <person name="Lorenzen M.D."/>
            <person name="Butcher S."/>
            <person name="Manak J.R."/>
            <person name="Brown S.J."/>
        </authorList>
    </citation>
    <scope>GENOME REANNOTATION</scope>
    <source>
        <strain evidence="12 13">Georgia GA2</strain>
    </source>
</reference>
<evidence type="ECO:0000313" key="13">
    <source>
        <dbReference type="Proteomes" id="UP000007266"/>
    </source>
</evidence>
<keyword evidence="4" id="KW-0378">Hydrolase</keyword>
<proteinExistence type="inferred from homology"/>
<protein>
    <submittedName>
        <fullName evidence="12">Putative isoaspartyl peptidase/L-asparaginase CG7860-like Protein</fullName>
    </submittedName>
</protein>
<dbReference type="Proteomes" id="UP000007266">
    <property type="component" value="Linkage group 2"/>
</dbReference>
<reference evidence="12 13" key="1">
    <citation type="journal article" date="2008" name="Nature">
        <title>The genome of the model beetle and pest Tribolium castaneum.</title>
        <authorList>
            <consortium name="Tribolium Genome Sequencing Consortium"/>
            <person name="Richards S."/>
            <person name="Gibbs R.A."/>
            <person name="Weinstock G.M."/>
            <person name="Brown S.J."/>
            <person name="Denell R."/>
            <person name="Beeman R.W."/>
            <person name="Gibbs R."/>
            <person name="Beeman R.W."/>
            <person name="Brown S.J."/>
            <person name="Bucher G."/>
            <person name="Friedrich M."/>
            <person name="Grimmelikhuijzen C.J."/>
            <person name="Klingler M."/>
            <person name="Lorenzen M."/>
            <person name="Richards S."/>
            <person name="Roth S."/>
            <person name="Schroder R."/>
            <person name="Tautz D."/>
            <person name="Zdobnov E.M."/>
            <person name="Muzny D."/>
            <person name="Gibbs R.A."/>
            <person name="Weinstock G.M."/>
            <person name="Attaway T."/>
            <person name="Bell S."/>
            <person name="Buhay C.J."/>
            <person name="Chandrabose M.N."/>
            <person name="Chavez D."/>
            <person name="Clerk-Blankenburg K.P."/>
            <person name="Cree A."/>
            <person name="Dao M."/>
            <person name="Davis C."/>
            <person name="Chacko J."/>
            <person name="Dinh H."/>
            <person name="Dugan-Rocha S."/>
            <person name="Fowler G."/>
            <person name="Garner T.T."/>
            <person name="Garnes J."/>
            <person name="Gnirke A."/>
            <person name="Hawes A."/>
            <person name="Hernandez J."/>
            <person name="Hines S."/>
            <person name="Holder M."/>
            <person name="Hume J."/>
            <person name="Jhangiani S.N."/>
            <person name="Joshi V."/>
            <person name="Khan Z.M."/>
            <person name="Jackson L."/>
            <person name="Kovar C."/>
            <person name="Kowis A."/>
            <person name="Lee S."/>
            <person name="Lewis L.R."/>
            <person name="Margolis J."/>
            <person name="Morgan M."/>
            <person name="Nazareth L.V."/>
            <person name="Nguyen N."/>
            <person name="Okwuonu G."/>
            <person name="Parker D."/>
            <person name="Richards S."/>
            <person name="Ruiz S.J."/>
            <person name="Santibanez J."/>
            <person name="Savard J."/>
            <person name="Scherer S.E."/>
            <person name="Schneider B."/>
            <person name="Sodergren E."/>
            <person name="Tautz D."/>
            <person name="Vattahil S."/>
            <person name="Villasana D."/>
            <person name="White C.S."/>
            <person name="Wright R."/>
            <person name="Park Y."/>
            <person name="Beeman R.W."/>
            <person name="Lord J."/>
            <person name="Oppert B."/>
            <person name="Lorenzen M."/>
            <person name="Brown S."/>
            <person name="Wang L."/>
            <person name="Savard J."/>
            <person name="Tautz D."/>
            <person name="Richards S."/>
            <person name="Weinstock G."/>
            <person name="Gibbs R.A."/>
            <person name="Liu Y."/>
            <person name="Worley K."/>
            <person name="Weinstock G."/>
            <person name="Elsik C.G."/>
            <person name="Reese J.T."/>
            <person name="Elhaik E."/>
            <person name="Landan G."/>
            <person name="Graur D."/>
            <person name="Arensburger P."/>
            <person name="Atkinson P."/>
            <person name="Beeman R.W."/>
            <person name="Beidler J."/>
            <person name="Brown S.J."/>
            <person name="Demuth J.P."/>
            <person name="Drury D.W."/>
            <person name="Du Y.Z."/>
            <person name="Fujiwara H."/>
            <person name="Lorenzen M."/>
            <person name="Maselli V."/>
            <person name="Osanai M."/>
            <person name="Park Y."/>
            <person name="Robertson H.M."/>
            <person name="Tu Z."/>
            <person name="Wang J.J."/>
            <person name="Wang S."/>
            <person name="Richards S."/>
            <person name="Song H."/>
            <person name="Zhang L."/>
            <person name="Sodergren E."/>
            <person name="Werner D."/>
            <person name="Stanke M."/>
            <person name="Morgenstern B."/>
            <person name="Solovyev V."/>
            <person name="Kosarev P."/>
            <person name="Brown G."/>
            <person name="Chen H.C."/>
            <person name="Ermolaeva O."/>
            <person name="Hlavina W."/>
            <person name="Kapustin Y."/>
            <person name="Kiryutin B."/>
            <person name="Kitts P."/>
            <person name="Maglott D."/>
            <person name="Pruitt K."/>
            <person name="Sapojnikov V."/>
            <person name="Souvorov A."/>
            <person name="Mackey A.J."/>
            <person name="Waterhouse R.M."/>
            <person name="Wyder S."/>
            <person name="Zdobnov E.M."/>
            <person name="Zdobnov E.M."/>
            <person name="Wyder S."/>
            <person name="Kriventseva E.V."/>
            <person name="Kadowaki T."/>
            <person name="Bork P."/>
            <person name="Aranda M."/>
            <person name="Bao R."/>
            <person name="Beermann A."/>
            <person name="Berns N."/>
            <person name="Bolognesi R."/>
            <person name="Bonneton F."/>
            <person name="Bopp D."/>
            <person name="Brown S.J."/>
            <person name="Bucher G."/>
            <person name="Butts T."/>
            <person name="Chaumot A."/>
            <person name="Denell R.E."/>
            <person name="Ferrier D.E."/>
            <person name="Friedrich M."/>
            <person name="Gordon C.M."/>
            <person name="Jindra M."/>
            <person name="Klingler M."/>
            <person name="Lan Q."/>
            <person name="Lattorff H.M."/>
            <person name="Laudet V."/>
            <person name="von Levetsow C."/>
            <person name="Liu Z."/>
            <person name="Lutz R."/>
            <person name="Lynch J.A."/>
            <person name="da Fonseca R.N."/>
            <person name="Posnien N."/>
            <person name="Reuter R."/>
            <person name="Roth S."/>
            <person name="Savard J."/>
            <person name="Schinko J.B."/>
            <person name="Schmitt C."/>
            <person name="Schoppmeier M."/>
            <person name="Schroder R."/>
            <person name="Shippy T.D."/>
            <person name="Simonnet F."/>
            <person name="Marques-Souza H."/>
            <person name="Tautz D."/>
            <person name="Tomoyasu Y."/>
            <person name="Trauner J."/>
            <person name="Van der Zee M."/>
            <person name="Vervoort M."/>
            <person name="Wittkopp N."/>
            <person name="Wimmer E.A."/>
            <person name="Yang X."/>
            <person name="Jones A.K."/>
            <person name="Sattelle D.B."/>
            <person name="Ebert P.R."/>
            <person name="Nelson D."/>
            <person name="Scott J.G."/>
            <person name="Beeman R.W."/>
            <person name="Muthukrishnan S."/>
            <person name="Kramer K.J."/>
            <person name="Arakane Y."/>
            <person name="Beeman R.W."/>
            <person name="Zhu Q."/>
            <person name="Hogenkamp D."/>
            <person name="Dixit R."/>
            <person name="Oppert B."/>
            <person name="Jiang H."/>
            <person name="Zou Z."/>
            <person name="Marshall J."/>
            <person name="Elpidina E."/>
            <person name="Vinokurov K."/>
            <person name="Oppert C."/>
            <person name="Zou Z."/>
            <person name="Evans J."/>
            <person name="Lu Z."/>
            <person name="Zhao P."/>
            <person name="Sumathipala N."/>
            <person name="Altincicek B."/>
            <person name="Vilcinskas A."/>
            <person name="Williams M."/>
            <person name="Hultmark D."/>
            <person name="Hetru C."/>
            <person name="Jiang H."/>
            <person name="Grimmelikhuijzen C.J."/>
            <person name="Hauser F."/>
            <person name="Cazzamali G."/>
            <person name="Williamson M."/>
            <person name="Park Y."/>
            <person name="Li B."/>
            <person name="Tanaka Y."/>
            <person name="Predel R."/>
            <person name="Neupert S."/>
            <person name="Schachtner J."/>
            <person name="Verleyen P."/>
            <person name="Raible F."/>
            <person name="Bork P."/>
            <person name="Friedrich M."/>
            <person name="Walden K.K."/>
            <person name="Robertson H.M."/>
            <person name="Angeli S."/>
            <person name="Foret S."/>
            <person name="Bucher G."/>
            <person name="Schuetz S."/>
            <person name="Maleszka R."/>
            <person name="Wimmer E.A."/>
            <person name="Beeman R.W."/>
            <person name="Lorenzen M."/>
            <person name="Tomoyasu Y."/>
            <person name="Miller S.C."/>
            <person name="Grossmann D."/>
            <person name="Bucher G."/>
        </authorList>
    </citation>
    <scope>NUCLEOTIDE SEQUENCE [LARGE SCALE GENOMIC DNA]</scope>
    <source>
        <strain evidence="12 13">Georgia GA2</strain>
    </source>
</reference>
<evidence type="ECO:0000256" key="9">
    <source>
        <dbReference type="PIRSR" id="PIRSR600246-1"/>
    </source>
</evidence>
<evidence type="ECO:0000256" key="10">
    <source>
        <dbReference type="PIRSR" id="PIRSR600246-2"/>
    </source>
</evidence>
<dbReference type="OMA" id="ILAAMEY"/>
<dbReference type="Pfam" id="PF01112">
    <property type="entry name" value="Asparaginase_2"/>
    <property type="match status" value="1"/>
</dbReference>
<organism evidence="12 13">
    <name type="scientific">Tribolium castaneum</name>
    <name type="common">Red flour beetle</name>
    <dbReference type="NCBI Taxonomy" id="7070"/>
    <lineage>
        <taxon>Eukaryota</taxon>
        <taxon>Metazoa</taxon>
        <taxon>Ecdysozoa</taxon>
        <taxon>Arthropoda</taxon>
        <taxon>Hexapoda</taxon>
        <taxon>Insecta</taxon>
        <taxon>Pterygota</taxon>
        <taxon>Neoptera</taxon>
        <taxon>Endopterygota</taxon>
        <taxon>Coleoptera</taxon>
        <taxon>Polyphaga</taxon>
        <taxon>Cucujiformia</taxon>
        <taxon>Tenebrionidae</taxon>
        <taxon>Tenebrionidae incertae sedis</taxon>
        <taxon>Tribolium</taxon>
    </lineage>
</organism>
<feature type="site" description="Cleavage; by autolysis" evidence="11">
    <location>
        <begin position="166"/>
        <end position="167"/>
    </location>
</feature>
<name>D6WAI9_TRICA</name>
<evidence type="ECO:0000256" key="7">
    <source>
        <dbReference type="ARBA" id="ARBA00054922"/>
    </source>
</evidence>
<dbReference type="GO" id="GO:0033345">
    <property type="term" value="P:L-asparagine catabolic process via L-aspartate"/>
    <property type="evidence" value="ECO:0000318"/>
    <property type="project" value="GO_Central"/>
</dbReference>
<feature type="binding site" evidence="10">
    <location>
        <begin position="195"/>
        <end position="198"/>
    </location>
    <ligand>
        <name>substrate</name>
    </ligand>
</feature>
<evidence type="ECO:0000256" key="1">
    <source>
        <dbReference type="ARBA" id="ARBA00000306"/>
    </source>
</evidence>
<dbReference type="CDD" id="cd04702">
    <property type="entry name" value="ASRGL1_like"/>
    <property type="match status" value="1"/>
</dbReference>
<keyword evidence="13" id="KW-1185">Reference proteome</keyword>
<evidence type="ECO:0000256" key="8">
    <source>
        <dbReference type="ARBA" id="ARBA00061780"/>
    </source>
</evidence>
<accession>D6WAI9</accession>
<dbReference type="InterPro" id="IPR000246">
    <property type="entry name" value="Peptidase_T2"/>
</dbReference>
<dbReference type="Gene3D" id="3.60.20.30">
    <property type="entry name" value="(Glycosyl)asparaginase"/>
    <property type="match status" value="1"/>
</dbReference>
<dbReference type="FunFam" id="3.60.20.30:FF:000001">
    <property type="entry name" value="Isoaspartyl peptidase/L-asparaginase"/>
    <property type="match status" value="1"/>
</dbReference>
<dbReference type="eggNOG" id="KOG1592">
    <property type="taxonomic scope" value="Eukaryota"/>
</dbReference>
<evidence type="ECO:0000256" key="3">
    <source>
        <dbReference type="ARBA" id="ARBA00022670"/>
    </source>
</evidence>
<dbReference type="PhylomeDB" id="D6WAI9"/>
<dbReference type="InterPro" id="IPR033844">
    <property type="entry name" value="ASRGL1_meta"/>
</dbReference>
<dbReference type="AlphaFoldDB" id="D6WAI9"/>
<dbReference type="EMBL" id="KQ971312">
    <property type="protein sequence ID" value="EEZ98638.1"/>
    <property type="molecule type" value="Genomic_DNA"/>
</dbReference>
<dbReference type="STRING" id="7070.D6WAI9"/>
<dbReference type="SUPFAM" id="SSF56235">
    <property type="entry name" value="N-terminal nucleophile aminohydrolases (Ntn hydrolases)"/>
    <property type="match status" value="1"/>
</dbReference>
<dbReference type="GO" id="GO:0004067">
    <property type="term" value="F:asparaginase activity"/>
    <property type="evidence" value="ECO:0007669"/>
    <property type="project" value="UniProtKB-EC"/>
</dbReference>
<evidence type="ECO:0000256" key="6">
    <source>
        <dbReference type="ARBA" id="ARBA00049366"/>
    </source>
</evidence>
<dbReference type="InterPro" id="IPR029055">
    <property type="entry name" value="Ntn_hydrolases_N"/>
</dbReference>
<comment type="similarity">
    <text evidence="2">Belongs to the Ntn-hydrolase family.</text>
</comment>
<keyword evidence="5" id="KW-0068">Autocatalytic cleavage</keyword>
<gene>
    <name evidence="12" type="primary">AUGUSTUS-3.0.2_01166</name>
    <name evidence="12" type="ORF">TcasGA2_TC001166</name>
</gene>
<dbReference type="GO" id="GO:0005737">
    <property type="term" value="C:cytoplasm"/>
    <property type="evidence" value="ECO:0000318"/>
    <property type="project" value="GO_Central"/>
</dbReference>
<dbReference type="KEGG" id="tca:663088"/>
<sequence length="306" mass="31354">MSSIEPVVLVHGGAGTISSDAKAAQLVQGVKKAAQAGYQILKSGGSVLDAVQKSVELMENDAIFNAGLGSVLNVEGEVEMDASIMLGADLSAGAVTVVKDIKNPIALARLVMEKSDHVLLASEGAKKFALKHGITPLAPGSLVTEATREALAKWKAKQVAALAELGTVGAVAIDSQGRLAAATSTGGREGKLAGRSSDTCMIGSGTYADDGVGAVSTTGHGKTIAKFCLAHSIIKAMEGGQGAEAATKGCIEKMTKKLNNTAGAITLSCRGEVGVGFSTNRMSWAYQKGDEVHFGVDQNQHDFEKI</sequence>
<dbReference type="PANTHER" id="PTHR10188:SF41">
    <property type="entry name" value="ISOASPARTYL PEPTIDASE_L-ASPARAGINASE"/>
    <property type="match status" value="1"/>
</dbReference>
<evidence type="ECO:0000256" key="11">
    <source>
        <dbReference type="PIRSR" id="PIRSR600246-3"/>
    </source>
</evidence>
<dbReference type="GO" id="GO:0008798">
    <property type="term" value="F:beta-aspartyl-peptidase activity"/>
    <property type="evidence" value="ECO:0007669"/>
    <property type="project" value="UniProtKB-EC"/>
</dbReference>
<comment type="subunit">
    <text evidence="8">Heterodimer of an alpha and beta chain produced by autocleavage.</text>
</comment>